<comment type="caution">
    <text evidence="1">The sequence shown here is derived from an EMBL/GenBank/DDBJ whole genome shotgun (WGS) entry which is preliminary data.</text>
</comment>
<evidence type="ECO:0008006" key="3">
    <source>
        <dbReference type="Google" id="ProtNLM"/>
    </source>
</evidence>
<dbReference type="AlphaFoldDB" id="A0AA37IM94"/>
<dbReference type="Proteomes" id="UP001055111">
    <property type="component" value="Unassembled WGS sequence"/>
</dbReference>
<evidence type="ECO:0000313" key="1">
    <source>
        <dbReference type="EMBL" id="GJH28940.1"/>
    </source>
</evidence>
<reference evidence="1" key="1">
    <citation type="submission" date="2022-09" db="EMBL/GenBank/DDBJ databases">
        <title>Isolation and characterization of 3-chlorobenzoate degrading bacteria from soils in Shizuoka.</title>
        <authorList>
            <person name="Ifat A."/>
            <person name="Ogawa N."/>
            <person name="Kimbara K."/>
            <person name="Moriuchi R."/>
            <person name="Dohra H."/>
            <person name="Shintani M."/>
        </authorList>
    </citation>
    <scope>NUCLEOTIDE SEQUENCE</scope>
    <source>
        <strain evidence="1">19CS4-2</strain>
    </source>
</reference>
<accession>A0AA37IM94</accession>
<dbReference type="EMBL" id="BPUS01000018">
    <property type="protein sequence ID" value="GJH28940.1"/>
    <property type="molecule type" value="Genomic_DNA"/>
</dbReference>
<protein>
    <recommendedName>
        <fullName evidence="3">Phage protein D</fullName>
    </recommendedName>
</protein>
<gene>
    <name evidence="1" type="ORF">CBA19CS42_30510</name>
</gene>
<proteinExistence type="predicted"/>
<dbReference type="RefSeq" id="WP_238215969.1">
    <property type="nucleotide sequence ID" value="NZ_BPUS01000018.1"/>
</dbReference>
<organism evidence="1 2">
    <name type="scientific">Caballeronia novacaledonica</name>
    <dbReference type="NCBI Taxonomy" id="1544861"/>
    <lineage>
        <taxon>Bacteria</taxon>
        <taxon>Pseudomonadati</taxon>
        <taxon>Pseudomonadota</taxon>
        <taxon>Betaproteobacteria</taxon>
        <taxon>Burkholderiales</taxon>
        <taxon>Burkholderiaceae</taxon>
        <taxon>Caballeronia</taxon>
    </lineage>
</organism>
<sequence>MTTLLTPAYRLVIGKHRVDTTVEPKASASTDLLVTLDIDALPDTAALTLGQVGGIAPALEDTATIELGYADNGGLTQVFTGTVDLFDASLLTRRVAATSTARALMRLFVDKSYEGQSAGEIVRDLAGRAKIDTGAIDDGIRFPVYVIESRKNALAHIRELAALCGVDAYVDAMGKLVFQAFTQGRVIHDVDYAKQVLSLEVDRLANADVSVKAFGESPVAQAGSDAWGWLTKNFSPMAGSAGDGPLPVLVERASLRTSSAAATAASATLRAVQRRAVHGSVRMPGRPEVSLGDALRVRDVPLDGFNDTYQVRRVVHRITKAEGFVTTVDFAAIPSEALK</sequence>
<evidence type="ECO:0000313" key="2">
    <source>
        <dbReference type="Proteomes" id="UP001055111"/>
    </source>
</evidence>
<name>A0AA37IM94_9BURK</name>
<dbReference type="SUPFAM" id="SSF69279">
    <property type="entry name" value="Phage tail proteins"/>
    <property type="match status" value="1"/>
</dbReference>